<evidence type="ECO:0000313" key="3">
    <source>
        <dbReference type="Proteomes" id="UP001265700"/>
    </source>
</evidence>
<comment type="caution">
    <text evidence="2">The sequence shown here is derived from an EMBL/GenBank/DDBJ whole genome shotgun (WGS) entry which is preliminary data.</text>
</comment>
<feature type="chain" id="PRO_5045882072" description="SH3 domain-containing protein" evidence="1">
    <location>
        <begin position="27"/>
        <end position="524"/>
    </location>
</feature>
<evidence type="ECO:0000313" key="2">
    <source>
        <dbReference type="EMBL" id="MDR7150864.1"/>
    </source>
</evidence>
<dbReference type="RefSeq" id="WP_310317124.1">
    <property type="nucleotide sequence ID" value="NZ_JAVDWU010000005.1"/>
</dbReference>
<name>A0ABU1WP75_9BURK</name>
<evidence type="ECO:0008006" key="4">
    <source>
        <dbReference type="Google" id="ProtNLM"/>
    </source>
</evidence>
<keyword evidence="1" id="KW-0732">Signal</keyword>
<dbReference type="EMBL" id="JAVDWU010000005">
    <property type="protein sequence ID" value="MDR7150864.1"/>
    <property type="molecule type" value="Genomic_DNA"/>
</dbReference>
<accession>A0ABU1WP75</accession>
<keyword evidence="3" id="KW-1185">Reference proteome</keyword>
<organism evidence="2 3">
    <name type="scientific">Hydrogenophaga palleronii</name>
    <dbReference type="NCBI Taxonomy" id="65655"/>
    <lineage>
        <taxon>Bacteria</taxon>
        <taxon>Pseudomonadati</taxon>
        <taxon>Pseudomonadota</taxon>
        <taxon>Betaproteobacteria</taxon>
        <taxon>Burkholderiales</taxon>
        <taxon>Comamonadaceae</taxon>
        <taxon>Hydrogenophaga</taxon>
    </lineage>
</organism>
<protein>
    <recommendedName>
        <fullName evidence="4">SH3 domain-containing protein</fullName>
    </recommendedName>
</protein>
<dbReference type="Proteomes" id="UP001265700">
    <property type="component" value="Unassembled WGS sequence"/>
</dbReference>
<feature type="signal peptide" evidence="1">
    <location>
        <begin position="1"/>
        <end position="26"/>
    </location>
</feature>
<proteinExistence type="predicted"/>
<gene>
    <name evidence="2" type="ORF">J2W49_002827</name>
</gene>
<sequence length="524" mass="56365">MTCTTSRLVAFALAVVLAFTCAVSMAAAPAPSLTVAVVTRDMAPLRAAPAASAARSSVLWRGELLEVRGLRGDYAQVWDHHRERGGFVLREQLHPLQTSAANVPGLQALLAFVSDQPGAETLGLALAAAVIQALPPQDLQGPAEAAVLDAIGRQADRLAERASQGAGERSSQQTTLTAHLDIAARQGVRYLSVASGDAVVFCYDGDAYRRLLANRHATPDQRARAALSLTRPDCVAEPVRPAEREALDQQRDAVLAQIGIEGLSAHWAARLKVRQAEVLSRLAFAAARRGDASAASAAARLALDALTAVSLDDLSEVDQRDHREALLRTNAVRWAAMPSATTVATGLPLTVHTQADGQTCVRLHEDPRADVPSKKRPDGKAAMKLVTDSPRETLVERCTWGQVWAASAQRNRERNAIVLAVQPIDGWRELWVFRQTRQGWEVLVQPPAALLPGVGFAEFAGWVPGGKSMLVAREAVAEGRTIRRFEVVSLDTLIPERTAFRPDALGAFNRWSDAGWKGQSLALR</sequence>
<reference evidence="2 3" key="1">
    <citation type="submission" date="2023-07" db="EMBL/GenBank/DDBJ databases">
        <title>Sorghum-associated microbial communities from plants grown in Nebraska, USA.</title>
        <authorList>
            <person name="Schachtman D."/>
        </authorList>
    </citation>
    <scope>NUCLEOTIDE SEQUENCE [LARGE SCALE GENOMIC DNA]</scope>
    <source>
        <strain evidence="2 3">4249</strain>
    </source>
</reference>
<evidence type="ECO:0000256" key="1">
    <source>
        <dbReference type="SAM" id="SignalP"/>
    </source>
</evidence>